<evidence type="ECO:0000313" key="4">
    <source>
        <dbReference type="Proteomes" id="UP000285794"/>
    </source>
</evidence>
<dbReference type="InterPro" id="IPR012910">
    <property type="entry name" value="Plug_dom"/>
</dbReference>
<evidence type="ECO:0000313" key="3">
    <source>
        <dbReference type="EMBL" id="RRG22084.1"/>
    </source>
</evidence>
<keyword evidence="1" id="KW-0998">Cell outer membrane</keyword>
<evidence type="ECO:0000256" key="1">
    <source>
        <dbReference type="PROSITE-ProRule" id="PRU01360"/>
    </source>
</evidence>
<gene>
    <name evidence="3" type="ORF">DWB61_07670</name>
</gene>
<sequence length="874" mass="98413">MKKILPIILVLFCLQIRANSLIKTDSRIESKFSKDTVRENIHLELEKNEMNGIYPSLKKIKTVYTGTQLSIQELLIGKIAGLNIVANSGDPGAAYKIQSRGPSLLYGNDHPLVFLDGIPVLLQADEYGNFLNTINPSDIESIEYLKNGSDIALFGFEAGKGVLLIATKRGNSNKSLAISFDNSASISYKSNKVDVLNANEYKKLMFEHLEQNPNSSWNKGSSDTDWQDEVLQMALGNHQYLNVSGLIGKTVYRLSGGHNKQEGVLKNSDYSRWTAGVHLNRKLLKDQLKLSLAYNTSKIDHEFGNTDAYIAAIRFDPTQPASRTEPIDESNNGNGFFLMQNPTEILNLSNNGIDHRNWNFNFNAEYQLPFLKGGKVVLMLGKNKSHDKTNKLSVSRSNTYVGKFYNSIYAGSYNINTNILKAEFHYQKDLKGIISGLNMKVGYVKQKDRIKTTTASASQFTDYSKIKTDDFNNQILYSDYNTLSGDNYQTNDFSGWSGTRKVKSSFAHVSVDLLERLCLSGNYRIDTGEDWDERCNSSSIGLSYQLHKQSPANSYLNSAIVRVGYAVVGKTNDEYVRAQITRDHISNVGVDMVFFNHRLNATIEGYIEKNKNLPYLISVPSGSSYSNNIMRYDGEMHNKGIEVSLNAIPVSTDKFKWSLSFNVSFNENKIDSLAANLLVGQILGGTASIQMNREGKSYNAFNVRKQVYASNGKPIEGLYEDQAYDDRDFDKNSQPKIHLGFSSNVHYKNWDCSFSLRASLSHYVYNNNDSFLGNKQALPYNLSKDVFDTNFESRQLYSNYYVQDASFLRLQNLTMGYTLNHIFNKAINARIYATCENMFTITGYKGLNPEVPNGIDYDTYPKPRTIAMGVKIDF</sequence>
<keyword evidence="1" id="KW-0812">Transmembrane</keyword>
<dbReference type="GO" id="GO:0009279">
    <property type="term" value="C:cell outer membrane"/>
    <property type="evidence" value="ECO:0007669"/>
    <property type="project" value="UniProtKB-SubCell"/>
</dbReference>
<proteinExistence type="inferred from homology"/>
<dbReference type="InterPro" id="IPR039426">
    <property type="entry name" value="TonB-dep_rcpt-like"/>
</dbReference>
<dbReference type="Proteomes" id="UP000285794">
    <property type="component" value="Unassembled WGS sequence"/>
</dbReference>
<protein>
    <recommendedName>
        <fullName evidence="2">TonB-dependent receptor plug domain-containing protein</fullName>
    </recommendedName>
</protein>
<feature type="domain" description="TonB-dependent receptor plug" evidence="2">
    <location>
        <begin position="69"/>
        <end position="162"/>
    </location>
</feature>
<evidence type="ECO:0000259" key="2">
    <source>
        <dbReference type="Pfam" id="PF07715"/>
    </source>
</evidence>
<reference evidence="3 4" key="1">
    <citation type="submission" date="2018-07" db="EMBL/GenBank/DDBJ databases">
        <title>Draft genome sequence of Ancylomarina sp. M1P.</title>
        <authorList>
            <person name="Yadav S."/>
            <person name="Villanueva L."/>
            <person name="Damste J.S.S."/>
        </authorList>
    </citation>
    <scope>NUCLEOTIDE SEQUENCE [LARGE SCALE GENOMIC DNA]</scope>
    <source>
        <strain evidence="3 4">M1P</strain>
    </source>
</reference>
<organism evidence="3 4">
    <name type="scientific">Ancylomarina euxinus</name>
    <dbReference type="NCBI Taxonomy" id="2283627"/>
    <lineage>
        <taxon>Bacteria</taxon>
        <taxon>Pseudomonadati</taxon>
        <taxon>Bacteroidota</taxon>
        <taxon>Bacteroidia</taxon>
        <taxon>Marinilabiliales</taxon>
        <taxon>Marinifilaceae</taxon>
        <taxon>Ancylomarina</taxon>
    </lineage>
</organism>
<keyword evidence="1" id="KW-0472">Membrane</keyword>
<comment type="caution">
    <text evidence="3">The sequence shown here is derived from an EMBL/GenBank/DDBJ whole genome shotgun (WGS) entry which is preliminary data.</text>
</comment>
<accession>A0A425Y281</accession>
<dbReference type="OrthoDB" id="9768177at2"/>
<name>A0A425Y281_9BACT</name>
<keyword evidence="1" id="KW-0813">Transport</keyword>
<comment type="subcellular location">
    <subcellularLocation>
        <location evidence="1">Cell outer membrane</location>
        <topology evidence="1">Multi-pass membrane protein</topology>
    </subcellularLocation>
</comment>
<comment type="similarity">
    <text evidence="1">Belongs to the TonB-dependent receptor family.</text>
</comment>
<dbReference type="Pfam" id="PF07715">
    <property type="entry name" value="Plug"/>
    <property type="match status" value="1"/>
</dbReference>
<dbReference type="InterPro" id="IPR037066">
    <property type="entry name" value="Plug_dom_sf"/>
</dbReference>
<keyword evidence="4" id="KW-1185">Reference proteome</keyword>
<dbReference type="SUPFAM" id="SSF56935">
    <property type="entry name" value="Porins"/>
    <property type="match status" value="1"/>
</dbReference>
<keyword evidence="1" id="KW-1134">Transmembrane beta strand</keyword>
<dbReference type="Gene3D" id="2.170.130.10">
    <property type="entry name" value="TonB-dependent receptor, plug domain"/>
    <property type="match status" value="1"/>
</dbReference>
<dbReference type="RefSeq" id="WP_125030313.1">
    <property type="nucleotide sequence ID" value="NZ_JAPXVP010000006.1"/>
</dbReference>
<dbReference type="EMBL" id="QQWG01000006">
    <property type="protein sequence ID" value="RRG22084.1"/>
    <property type="molecule type" value="Genomic_DNA"/>
</dbReference>
<dbReference type="AlphaFoldDB" id="A0A425Y281"/>
<dbReference type="PROSITE" id="PS52016">
    <property type="entry name" value="TONB_DEPENDENT_REC_3"/>
    <property type="match status" value="1"/>
</dbReference>